<comment type="caution">
    <text evidence="2">The sequence shown here is derived from an EMBL/GenBank/DDBJ whole genome shotgun (WGS) entry which is preliminary data.</text>
</comment>
<keyword evidence="1" id="KW-0732">Signal</keyword>
<feature type="chain" id="PRO_5035924934" description="Secreted protein" evidence="1">
    <location>
        <begin position="22"/>
        <end position="78"/>
    </location>
</feature>
<reference evidence="2" key="1">
    <citation type="journal article" date="2020" name="Ecol. Evol.">
        <title>Genome structure and content of the rice root-knot nematode (Meloidogyne graminicola).</title>
        <authorList>
            <person name="Phan N.T."/>
            <person name="Danchin E.G.J."/>
            <person name="Klopp C."/>
            <person name="Perfus-Barbeoch L."/>
            <person name="Kozlowski D.K."/>
            <person name="Koutsovoulos G.D."/>
            <person name="Lopez-Roques C."/>
            <person name="Bouchez O."/>
            <person name="Zahm M."/>
            <person name="Besnard G."/>
            <person name="Bellafiore S."/>
        </authorList>
    </citation>
    <scope>NUCLEOTIDE SEQUENCE</scope>
    <source>
        <strain evidence="2">VN-18</strain>
    </source>
</reference>
<name>A0A8S9ZPW6_9BILA</name>
<evidence type="ECO:0000256" key="1">
    <source>
        <dbReference type="SAM" id="SignalP"/>
    </source>
</evidence>
<dbReference type="AlphaFoldDB" id="A0A8S9ZPW6"/>
<keyword evidence="3" id="KW-1185">Reference proteome</keyword>
<gene>
    <name evidence="2" type="ORF">Mgra_00005270</name>
</gene>
<feature type="signal peptide" evidence="1">
    <location>
        <begin position="1"/>
        <end position="21"/>
    </location>
</feature>
<sequence length="78" mass="8743">MLIKILFIKLILIILINYSFTGILFKDCNQAPDEATKIVCKDMQNAELMAMDKAGVGPLEEVNEEITTTTPCPGDYYQ</sequence>
<accession>A0A8S9ZPW6</accession>
<organism evidence="2 3">
    <name type="scientific">Meloidogyne graminicola</name>
    <dbReference type="NCBI Taxonomy" id="189291"/>
    <lineage>
        <taxon>Eukaryota</taxon>
        <taxon>Metazoa</taxon>
        <taxon>Ecdysozoa</taxon>
        <taxon>Nematoda</taxon>
        <taxon>Chromadorea</taxon>
        <taxon>Rhabditida</taxon>
        <taxon>Tylenchina</taxon>
        <taxon>Tylenchomorpha</taxon>
        <taxon>Tylenchoidea</taxon>
        <taxon>Meloidogynidae</taxon>
        <taxon>Meloidogyninae</taxon>
        <taxon>Meloidogyne</taxon>
    </lineage>
</organism>
<evidence type="ECO:0000313" key="2">
    <source>
        <dbReference type="EMBL" id="KAF7635301.1"/>
    </source>
</evidence>
<evidence type="ECO:0008006" key="4">
    <source>
        <dbReference type="Google" id="ProtNLM"/>
    </source>
</evidence>
<dbReference type="Proteomes" id="UP000605970">
    <property type="component" value="Unassembled WGS sequence"/>
</dbReference>
<evidence type="ECO:0000313" key="3">
    <source>
        <dbReference type="Proteomes" id="UP000605970"/>
    </source>
</evidence>
<proteinExistence type="predicted"/>
<dbReference type="EMBL" id="JABEBT010000044">
    <property type="protein sequence ID" value="KAF7635301.1"/>
    <property type="molecule type" value="Genomic_DNA"/>
</dbReference>
<protein>
    <recommendedName>
        <fullName evidence="4">Secreted protein</fullName>
    </recommendedName>
</protein>